<dbReference type="EMBL" id="JARJLM010000231">
    <property type="protein sequence ID" value="MDF3833946.1"/>
    <property type="molecule type" value="Genomic_DNA"/>
</dbReference>
<keyword evidence="3 5" id="KW-1133">Transmembrane helix</keyword>
<dbReference type="InterPro" id="IPR002781">
    <property type="entry name" value="TM_pro_TauE-like"/>
</dbReference>
<feature type="transmembrane region" description="Helical" evidence="5">
    <location>
        <begin position="12"/>
        <end position="36"/>
    </location>
</feature>
<comment type="similarity">
    <text evidence="5">Belongs to the 4-toluene sulfonate uptake permease (TSUP) (TC 2.A.102) family.</text>
</comment>
<feature type="transmembrane region" description="Helical" evidence="5">
    <location>
        <begin position="191"/>
        <end position="214"/>
    </location>
</feature>
<feature type="transmembrane region" description="Helical" evidence="5">
    <location>
        <begin position="220"/>
        <end position="240"/>
    </location>
</feature>
<dbReference type="RefSeq" id="WP_035813879.1">
    <property type="nucleotide sequence ID" value="NZ_JARJLM010000231.1"/>
</dbReference>
<feature type="transmembrane region" description="Helical" evidence="5">
    <location>
        <begin position="252"/>
        <end position="270"/>
    </location>
</feature>
<evidence type="ECO:0000256" key="2">
    <source>
        <dbReference type="ARBA" id="ARBA00022692"/>
    </source>
</evidence>
<dbReference type="PANTHER" id="PTHR43701">
    <property type="entry name" value="MEMBRANE TRANSPORTER PROTEIN MJ0441-RELATED"/>
    <property type="match status" value="1"/>
</dbReference>
<dbReference type="Proteomes" id="UP001216674">
    <property type="component" value="Unassembled WGS sequence"/>
</dbReference>
<feature type="transmembrane region" description="Helical" evidence="5">
    <location>
        <begin position="48"/>
        <end position="69"/>
    </location>
</feature>
<evidence type="ECO:0000256" key="3">
    <source>
        <dbReference type="ARBA" id="ARBA00022989"/>
    </source>
</evidence>
<feature type="transmembrane region" description="Helical" evidence="5">
    <location>
        <begin position="155"/>
        <end position="179"/>
    </location>
</feature>
<evidence type="ECO:0000313" key="7">
    <source>
        <dbReference type="Proteomes" id="UP001216674"/>
    </source>
</evidence>
<name>A0ABT6AMU5_9BURK</name>
<feature type="transmembrane region" description="Helical" evidence="5">
    <location>
        <begin position="100"/>
        <end position="117"/>
    </location>
</feature>
<sequence length="273" mass="27031">MESVVATSAVLGGVVGLILALTGAGGAILAVPLLLFVLHLGMAEAGPIALLAVGVSAALGAVIGLRAGIVRYRAAALMAVAGTICSPLGLWLAHRLPNRPLTLLFAGVLAFVSLRMLRQASAPALQAAAPSGPPQPCQLDSGSGRFIWTAACTRALAASGIGAGFLSGLLGVGGGFVIVPALKRATNAPMHAIVATSLAVITLVSASGVISTALAGRMNWHVGLPFAFGALGGMLLGRVFSSRVSGPRLQQGFAVVAGLVSFGMVAKALFGGA</sequence>
<evidence type="ECO:0000313" key="6">
    <source>
        <dbReference type="EMBL" id="MDF3833946.1"/>
    </source>
</evidence>
<feature type="transmembrane region" description="Helical" evidence="5">
    <location>
        <begin position="75"/>
        <end position="93"/>
    </location>
</feature>
<comment type="subcellular location">
    <subcellularLocation>
        <location evidence="5">Cell membrane</location>
        <topology evidence="5">Multi-pass membrane protein</topology>
    </subcellularLocation>
    <subcellularLocation>
        <location evidence="1">Membrane</location>
        <topology evidence="1">Multi-pass membrane protein</topology>
    </subcellularLocation>
</comment>
<keyword evidence="5" id="KW-1003">Cell membrane</keyword>
<dbReference type="InterPro" id="IPR051598">
    <property type="entry name" value="TSUP/Inactive_protease-like"/>
</dbReference>
<keyword evidence="2 5" id="KW-0812">Transmembrane</keyword>
<keyword evidence="4 5" id="KW-0472">Membrane</keyword>
<evidence type="ECO:0000256" key="5">
    <source>
        <dbReference type="RuleBase" id="RU363041"/>
    </source>
</evidence>
<proteinExistence type="inferred from homology"/>
<organism evidence="6 7">
    <name type="scientific">Cupriavidus basilensis</name>
    <dbReference type="NCBI Taxonomy" id="68895"/>
    <lineage>
        <taxon>Bacteria</taxon>
        <taxon>Pseudomonadati</taxon>
        <taxon>Pseudomonadota</taxon>
        <taxon>Betaproteobacteria</taxon>
        <taxon>Burkholderiales</taxon>
        <taxon>Burkholderiaceae</taxon>
        <taxon>Cupriavidus</taxon>
    </lineage>
</organism>
<keyword evidence="7" id="KW-1185">Reference proteome</keyword>
<dbReference type="Pfam" id="PF01925">
    <property type="entry name" value="TauE"/>
    <property type="match status" value="1"/>
</dbReference>
<dbReference type="PANTHER" id="PTHR43701:SF2">
    <property type="entry name" value="MEMBRANE TRANSPORTER PROTEIN YJNA-RELATED"/>
    <property type="match status" value="1"/>
</dbReference>
<gene>
    <name evidence="6" type="ORF">P3W85_13430</name>
</gene>
<comment type="caution">
    <text evidence="6">The sequence shown here is derived from an EMBL/GenBank/DDBJ whole genome shotgun (WGS) entry which is preliminary data.</text>
</comment>
<evidence type="ECO:0000256" key="4">
    <source>
        <dbReference type="ARBA" id="ARBA00023136"/>
    </source>
</evidence>
<evidence type="ECO:0000256" key="1">
    <source>
        <dbReference type="ARBA" id="ARBA00004141"/>
    </source>
</evidence>
<protein>
    <recommendedName>
        <fullName evidence="5">Probable membrane transporter protein</fullName>
    </recommendedName>
</protein>
<accession>A0ABT6AMU5</accession>
<reference evidence="6 7" key="1">
    <citation type="submission" date="2023-03" db="EMBL/GenBank/DDBJ databases">
        <title>Draft assemblies of triclosan tolerant bacteria isolated from returned activated sludge.</title>
        <authorList>
            <person name="Van Hamelsveld S."/>
        </authorList>
    </citation>
    <scope>NUCLEOTIDE SEQUENCE [LARGE SCALE GENOMIC DNA]</scope>
    <source>
        <strain evidence="6 7">GW210010_S58</strain>
    </source>
</reference>